<dbReference type="InterPro" id="IPR051100">
    <property type="entry name" value="DnaJ_subfamily_B/C"/>
</dbReference>
<dbReference type="InterPro" id="IPR001623">
    <property type="entry name" value="DnaJ_domain"/>
</dbReference>
<dbReference type="CDD" id="cd06257">
    <property type="entry name" value="DnaJ"/>
    <property type="match status" value="1"/>
</dbReference>
<dbReference type="GO" id="GO:0030544">
    <property type="term" value="F:Hsp70 protein binding"/>
    <property type="evidence" value="ECO:0007669"/>
    <property type="project" value="TreeGrafter"/>
</dbReference>
<dbReference type="Gene3D" id="1.10.287.110">
    <property type="entry name" value="DnaJ domain"/>
    <property type="match status" value="1"/>
</dbReference>
<dbReference type="PROSITE" id="PS00636">
    <property type="entry name" value="DNAJ_1"/>
    <property type="match status" value="1"/>
</dbReference>
<dbReference type="PROSITE" id="PS50076">
    <property type="entry name" value="DNAJ_2"/>
    <property type="match status" value="1"/>
</dbReference>
<accession>A0A0G4FVX5</accession>
<proteinExistence type="predicted"/>
<feature type="region of interest" description="Disordered" evidence="1">
    <location>
        <begin position="234"/>
        <end position="364"/>
    </location>
</feature>
<feature type="compositionally biased region" description="Basic and acidic residues" evidence="1">
    <location>
        <begin position="283"/>
        <end position="301"/>
    </location>
</feature>
<dbReference type="VEuPathDB" id="CryptoDB:Cvel_19025"/>
<keyword evidence="2" id="KW-1133">Transmembrane helix</keyword>
<dbReference type="PANTHER" id="PTHR43908:SF3">
    <property type="entry name" value="AT29763P-RELATED"/>
    <property type="match status" value="1"/>
</dbReference>
<dbReference type="InterPro" id="IPR036869">
    <property type="entry name" value="J_dom_sf"/>
</dbReference>
<dbReference type="SMART" id="SM00271">
    <property type="entry name" value="DnaJ"/>
    <property type="match status" value="1"/>
</dbReference>
<evidence type="ECO:0000256" key="1">
    <source>
        <dbReference type="SAM" id="MobiDB-lite"/>
    </source>
</evidence>
<dbReference type="GO" id="GO:0071218">
    <property type="term" value="P:cellular response to misfolded protein"/>
    <property type="evidence" value="ECO:0007669"/>
    <property type="project" value="TreeGrafter"/>
</dbReference>
<dbReference type="PANTHER" id="PTHR43908">
    <property type="entry name" value="AT29763P-RELATED"/>
    <property type="match status" value="1"/>
</dbReference>
<dbReference type="GO" id="GO:0005789">
    <property type="term" value="C:endoplasmic reticulum membrane"/>
    <property type="evidence" value="ECO:0007669"/>
    <property type="project" value="TreeGrafter"/>
</dbReference>
<keyword evidence="2" id="KW-0812">Transmembrane</keyword>
<evidence type="ECO:0000313" key="4">
    <source>
        <dbReference type="EMBL" id="CEM19340.1"/>
    </source>
</evidence>
<dbReference type="EMBL" id="CDMZ01000675">
    <property type="protein sequence ID" value="CEM19340.1"/>
    <property type="molecule type" value="Genomic_DNA"/>
</dbReference>
<feature type="transmembrane region" description="Helical" evidence="2">
    <location>
        <begin position="181"/>
        <end position="203"/>
    </location>
</feature>
<protein>
    <recommendedName>
        <fullName evidence="3">J domain-containing protein</fullName>
    </recommendedName>
</protein>
<feature type="compositionally biased region" description="Low complexity" evidence="1">
    <location>
        <begin position="268"/>
        <end position="282"/>
    </location>
</feature>
<dbReference type="Pfam" id="PF00226">
    <property type="entry name" value="DnaJ"/>
    <property type="match status" value="1"/>
</dbReference>
<dbReference type="AlphaFoldDB" id="A0A0G4FVX5"/>
<dbReference type="SUPFAM" id="SSF46565">
    <property type="entry name" value="Chaperone J-domain"/>
    <property type="match status" value="1"/>
</dbReference>
<keyword evidence="2" id="KW-0472">Membrane</keyword>
<organism evidence="4">
    <name type="scientific">Chromera velia CCMP2878</name>
    <dbReference type="NCBI Taxonomy" id="1169474"/>
    <lineage>
        <taxon>Eukaryota</taxon>
        <taxon>Sar</taxon>
        <taxon>Alveolata</taxon>
        <taxon>Colpodellida</taxon>
        <taxon>Chromeraceae</taxon>
        <taxon>Chromera</taxon>
    </lineage>
</organism>
<dbReference type="PRINTS" id="PR00625">
    <property type="entry name" value="JDOMAIN"/>
</dbReference>
<gene>
    <name evidence="4" type="ORF">Cvel_19025</name>
</gene>
<evidence type="ECO:0000256" key="2">
    <source>
        <dbReference type="SAM" id="Phobius"/>
    </source>
</evidence>
<reference evidence="4" key="1">
    <citation type="submission" date="2014-11" db="EMBL/GenBank/DDBJ databases">
        <authorList>
            <person name="Otto D Thomas"/>
            <person name="Naeem Raeece"/>
        </authorList>
    </citation>
    <scope>NUCLEOTIDE SEQUENCE</scope>
</reference>
<name>A0A0G4FVX5_9ALVE</name>
<dbReference type="InterPro" id="IPR018253">
    <property type="entry name" value="DnaJ_domain_CS"/>
</dbReference>
<evidence type="ECO:0000259" key="3">
    <source>
        <dbReference type="PROSITE" id="PS50076"/>
    </source>
</evidence>
<feature type="domain" description="J" evidence="3">
    <location>
        <begin position="15"/>
        <end position="79"/>
    </location>
</feature>
<sequence length="364" mass="40515">MRHFRVLGLSQVLRNHYSILGIPTGAPKRKIRKAYLEKVKLLHPDSNNSPIAQAAFQAVQEAYSTLIDDKRRSEYDILKGIASEHESTRGTERDRERERKRDPEEVKAARARRELFHPSPDEGERDVGAALHRQFERMNAQLREKEEAKKQKSGTPRWLESFLEEQMLLTPEGEDFVRRRWVWIGIGLLGAFGLLVAGVRAAIKSFLAPPAVVELDLEDLDEEDLKNLEGVLGGEGAVGRRQGNPVSVSGLSEEDLPKPLSSLPPPKSSTGRPSSPLSLLGSRAEERQEAVPIGDRQRDSTESSNLAEVSAFLFKSAPNQGVDTNEKGSQEGDTSGNDVPRPPQREKDKRVGGSVLRATMMTRY</sequence>
<feature type="region of interest" description="Disordered" evidence="1">
    <location>
        <begin position="79"/>
        <end position="125"/>
    </location>
</feature>